<keyword evidence="2" id="KW-1185">Reference proteome</keyword>
<protein>
    <submittedName>
        <fullName evidence="1">Uncharacterized protein</fullName>
    </submittedName>
</protein>
<reference evidence="1 2" key="1">
    <citation type="submission" date="2024-04" db="EMBL/GenBank/DDBJ databases">
        <title>Phyllosticta paracitricarpa is synonymous to the EU quarantine fungus P. citricarpa based on phylogenomic analyses.</title>
        <authorList>
            <consortium name="Lawrence Berkeley National Laboratory"/>
            <person name="Van Ingen-Buijs V.A."/>
            <person name="Van Westerhoven A.C."/>
            <person name="Haridas S."/>
            <person name="Skiadas P."/>
            <person name="Martin F."/>
            <person name="Groenewald J.Z."/>
            <person name="Crous P.W."/>
            <person name="Seidl M.F."/>
        </authorList>
    </citation>
    <scope>NUCLEOTIDE SEQUENCE [LARGE SCALE GENOMIC DNA]</scope>
    <source>
        <strain evidence="1 2">CBS 122670</strain>
    </source>
</reference>
<evidence type="ECO:0000313" key="1">
    <source>
        <dbReference type="EMBL" id="KAK7539117.1"/>
    </source>
</evidence>
<proteinExistence type="predicted"/>
<evidence type="ECO:0000313" key="2">
    <source>
        <dbReference type="Proteomes" id="UP001365128"/>
    </source>
</evidence>
<organism evidence="1 2">
    <name type="scientific">Phyllosticta citricarpa</name>
    <dbReference type="NCBI Taxonomy" id="55181"/>
    <lineage>
        <taxon>Eukaryota</taxon>
        <taxon>Fungi</taxon>
        <taxon>Dikarya</taxon>
        <taxon>Ascomycota</taxon>
        <taxon>Pezizomycotina</taxon>
        <taxon>Dothideomycetes</taxon>
        <taxon>Dothideomycetes incertae sedis</taxon>
        <taxon>Botryosphaeriales</taxon>
        <taxon>Phyllostictaceae</taxon>
        <taxon>Phyllosticta</taxon>
    </lineage>
</organism>
<dbReference type="Proteomes" id="UP001365128">
    <property type="component" value="Unassembled WGS sequence"/>
</dbReference>
<dbReference type="EMBL" id="JBBPDW010000029">
    <property type="protein sequence ID" value="KAK7539117.1"/>
    <property type="molecule type" value="Genomic_DNA"/>
</dbReference>
<sequence length="241" mass="26527">MAGVRFGCRGEALAVKPLFAQCSSIGALAQTNKEERERGEALWQRSRVECGEKEGCSRPRERPARTVFQRAGLDRAAMQTAQWMRMGEGVGGVERVGWDGVSEGERERACLQRQLTLGNSTHMDPPAMPCLSREQISSSFVCKPRATKNIKTRLTEEHPKANHGRVSGVWWIYNRNLVVLRSFDGASYMQEVNHAVVARCCYLLALGPFGILNSSSVPAALLALNRLGTVSPARTSRPATL</sequence>
<gene>
    <name evidence="1" type="ORF">IWX46DRAFT_583140</name>
</gene>
<accession>A0ABR1LZB9</accession>
<comment type="caution">
    <text evidence="1">The sequence shown here is derived from an EMBL/GenBank/DDBJ whole genome shotgun (WGS) entry which is preliminary data.</text>
</comment>
<name>A0ABR1LZB9_9PEZI</name>